<keyword evidence="1" id="KW-0175">Coiled coil</keyword>
<comment type="caution">
    <text evidence="2">The sequence shown here is derived from an EMBL/GenBank/DDBJ whole genome shotgun (WGS) entry which is preliminary data.</text>
</comment>
<evidence type="ECO:0000256" key="1">
    <source>
        <dbReference type="SAM" id="Coils"/>
    </source>
</evidence>
<name>A0AAN9M2S8_CANGL</name>
<sequence>MAITTDDPSVQIQNLKNLNSVLLKETTHRRQQIESLQSALHSSAMVSDNNLALHLEKTILFSFLDSQVKEMSLGFDTLLGDSNRREYQVADLKRLVNDLTARLHNEEHRLSVLTQERDQLKNEFLAESKRLEETVGREKNLLEEAEKLSLQVSEKERVIGELNKDRDLAVRSSQESLMVIDKLKEEVEGVTREKSEIEKLNTSQELKITALELELRQLNESLTVSHNEEGFMRAKVLQLEGNLGLALQKEEEMAMEISALLREKKEMEKSVEVLTEKKDSVNKVLDMVQKELEDKLHELDEAIRVRGEFEQVKVCRENEIVELQGEVDRLKGVVDELKGSCKESEEENKQLLSQVNHYRNAFDEVVLEKDNIRKGFDEERKKAENLLFEIARMQEMVDKTVAEVGKVTGEREKLVEKNMLLERHMDVLMKERNELQSSLADSQRESDELRAKIEFWCTNSNKALAMLKSAAALVCQYKDRGEEVDYNNEKVVEEIEPYAEELNAIKKAFKSKNEMVDDMKQQLVSMQKSVSEAHKSKSLWTVISSATTILAAALAAYVARGH</sequence>
<evidence type="ECO:0000313" key="2">
    <source>
        <dbReference type="EMBL" id="KAK7344213.1"/>
    </source>
</evidence>
<dbReference type="AlphaFoldDB" id="A0AAN9M2S8"/>
<keyword evidence="3" id="KW-1185">Reference proteome</keyword>
<feature type="coiled-coil region" evidence="1">
    <location>
        <begin position="89"/>
        <end position="361"/>
    </location>
</feature>
<dbReference type="EMBL" id="JAYMYQ010000003">
    <property type="protein sequence ID" value="KAK7344213.1"/>
    <property type="molecule type" value="Genomic_DNA"/>
</dbReference>
<evidence type="ECO:0000313" key="3">
    <source>
        <dbReference type="Proteomes" id="UP001367508"/>
    </source>
</evidence>
<reference evidence="2 3" key="1">
    <citation type="submission" date="2024-01" db="EMBL/GenBank/DDBJ databases">
        <title>The genomes of 5 underutilized Papilionoideae crops provide insights into root nodulation and disease resistanc.</title>
        <authorList>
            <person name="Jiang F."/>
        </authorList>
    </citation>
    <scope>NUCLEOTIDE SEQUENCE [LARGE SCALE GENOMIC DNA]</scope>
    <source>
        <strain evidence="2">LVBAO_FW01</strain>
        <tissue evidence="2">Leaves</tissue>
    </source>
</reference>
<organism evidence="2 3">
    <name type="scientific">Canavalia gladiata</name>
    <name type="common">Sword bean</name>
    <name type="synonym">Dolichos gladiatus</name>
    <dbReference type="NCBI Taxonomy" id="3824"/>
    <lineage>
        <taxon>Eukaryota</taxon>
        <taxon>Viridiplantae</taxon>
        <taxon>Streptophyta</taxon>
        <taxon>Embryophyta</taxon>
        <taxon>Tracheophyta</taxon>
        <taxon>Spermatophyta</taxon>
        <taxon>Magnoliopsida</taxon>
        <taxon>eudicotyledons</taxon>
        <taxon>Gunneridae</taxon>
        <taxon>Pentapetalae</taxon>
        <taxon>rosids</taxon>
        <taxon>fabids</taxon>
        <taxon>Fabales</taxon>
        <taxon>Fabaceae</taxon>
        <taxon>Papilionoideae</taxon>
        <taxon>50 kb inversion clade</taxon>
        <taxon>NPAAA clade</taxon>
        <taxon>indigoferoid/millettioid clade</taxon>
        <taxon>Phaseoleae</taxon>
        <taxon>Canavalia</taxon>
    </lineage>
</organism>
<accession>A0AAN9M2S8</accession>
<feature type="coiled-coil region" evidence="1">
    <location>
        <begin position="411"/>
        <end position="452"/>
    </location>
</feature>
<gene>
    <name evidence="2" type="ORF">VNO77_13568</name>
</gene>
<protein>
    <submittedName>
        <fullName evidence="2">Uncharacterized protein</fullName>
    </submittedName>
</protein>
<dbReference type="Proteomes" id="UP001367508">
    <property type="component" value="Unassembled WGS sequence"/>
</dbReference>
<proteinExistence type="predicted"/>